<keyword evidence="2" id="KW-0238">DNA-binding</keyword>
<protein>
    <submittedName>
        <fullName evidence="5">LacI family transcriptional regulator</fullName>
    </submittedName>
</protein>
<dbReference type="Gene3D" id="1.10.260.40">
    <property type="entry name" value="lambda repressor-like DNA-binding domains"/>
    <property type="match status" value="1"/>
</dbReference>
<dbReference type="GO" id="GO:0003700">
    <property type="term" value="F:DNA-binding transcription factor activity"/>
    <property type="evidence" value="ECO:0007669"/>
    <property type="project" value="TreeGrafter"/>
</dbReference>
<accession>A0A4Z1CJ86</accession>
<dbReference type="EMBL" id="SRRO01000001">
    <property type="protein sequence ID" value="TGN63743.1"/>
    <property type="molecule type" value="Genomic_DNA"/>
</dbReference>
<evidence type="ECO:0000313" key="6">
    <source>
        <dbReference type="Proteomes" id="UP000297496"/>
    </source>
</evidence>
<dbReference type="SUPFAM" id="SSF47413">
    <property type="entry name" value="lambda repressor-like DNA-binding domains"/>
    <property type="match status" value="1"/>
</dbReference>
<dbReference type="AlphaFoldDB" id="A0A4Z1CJ86"/>
<dbReference type="PRINTS" id="PR00036">
    <property type="entry name" value="HTHLACI"/>
</dbReference>
<dbReference type="PROSITE" id="PS00356">
    <property type="entry name" value="HTH_LACI_1"/>
    <property type="match status" value="1"/>
</dbReference>
<evidence type="ECO:0000259" key="4">
    <source>
        <dbReference type="PROSITE" id="PS50932"/>
    </source>
</evidence>
<dbReference type="InterPro" id="IPR010982">
    <property type="entry name" value="Lambda_DNA-bd_dom_sf"/>
</dbReference>
<dbReference type="GO" id="GO:0000976">
    <property type="term" value="F:transcription cis-regulatory region binding"/>
    <property type="evidence" value="ECO:0007669"/>
    <property type="project" value="TreeGrafter"/>
</dbReference>
<evidence type="ECO:0000256" key="3">
    <source>
        <dbReference type="ARBA" id="ARBA00023163"/>
    </source>
</evidence>
<feature type="domain" description="HTH lacI-type" evidence="4">
    <location>
        <begin position="17"/>
        <end position="71"/>
    </location>
</feature>
<dbReference type="PANTHER" id="PTHR30146:SF109">
    <property type="entry name" value="HTH-TYPE TRANSCRIPTIONAL REGULATOR GALS"/>
    <property type="match status" value="1"/>
</dbReference>
<dbReference type="PANTHER" id="PTHR30146">
    <property type="entry name" value="LACI-RELATED TRANSCRIPTIONAL REPRESSOR"/>
    <property type="match status" value="1"/>
</dbReference>
<dbReference type="SUPFAM" id="SSF53822">
    <property type="entry name" value="Periplasmic binding protein-like I"/>
    <property type="match status" value="1"/>
</dbReference>
<dbReference type="Pfam" id="PF13377">
    <property type="entry name" value="Peripla_BP_3"/>
    <property type="match status" value="1"/>
</dbReference>
<keyword evidence="3" id="KW-0804">Transcription</keyword>
<evidence type="ECO:0000256" key="2">
    <source>
        <dbReference type="ARBA" id="ARBA00023125"/>
    </source>
</evidence>
<keyword evidence="1" id="KW-0805">Transcription regulation</keyword>
<dbReference type="InterPro" id="IPR000843">
    <property type="entry name" value="HTH_LacI"/>
</dbReference>
<keyword evidence="6" id="KW-1185">Reference proteome</keyword>
<sequence>MTTAPPRARGYRGARRPTLKDVAALAGVSMKTVSRVVNGEPGVAPAKVESVERAVRQLDYRPNLTASSLRRLDGRTAAVAALLEDLANPFSAELHRALEDVAHEHDVLLFAGSLDESPEREKRLVRAFTSRRADALILAPATSDQGYLTYEVPEGTPIVFVDRAPSGYEADAVVADNVDGARRAVTHLIGHGHRRIAFLGDRTAIQTARDRFAGYQQALHARGVPFDPDLVVHGLEDAGRAAAALPRLMELRDPPSALFAAQNEITVGAIRHLQAAELQDRVAIVGFDDFPLADLLRPGVTVVAQDPTAIGRAAAERVFARLAGDSTPARTVVIPTRLVVRGSGEIPAPAGPRRP</sequence>
<proteinExistence type="predicted"/>
<evidence type="ECO:0000313" key="5">
    <source>
        <dbReference type="EMBL" id="TGN63743.1"/>
    </source>
</evidence>
<reference evidence="5 6" key="1">
    <citation type="submission" date="2019-04" db="EMBL/GenBank/DDBJ databases">
        <title>Three New Species of Nocardioides, Nocardioides euryhalodurans sp. nov., Nocardioides seonyuensis sp. nov. and Nocardioides eburneoflavus sp. nov. Isolated from Soil.</title>
        <authorList>
            <person name="Roh S.G."/>
            <person name="Lee C."/>
            <person name="Kim M.-K."/>
            <person name="Kim S.B."/>
        </authorList>
    </citation>
    <scope>NUCLEOTIDE SEQUENCE [LARGE SCALE GENOMIC DNA]</scope>
    <source>
        <strain evidence="5 6">MMS17-SY213</strain>
    </source>
</reference>
<dbReference type="OrthoDB" id="3595338at2"/>
<dbReference type="InterPro" id="IPR028082">
    <property type="entry name" value="Peripla_BP_I"/>
</dbReference>
<dbReference type="SMART" id="SM00354">
    <property type="entry name" value="HTH_LACI"/>
    <property type="match status" value="1"/>
</dbReference>
<dbReference type="CDD" id="cd01392">
    <property type="entry name" value="HTH_LacI"/>
    <property type="match status" value="1"/>
</dbReference>
<dbReference type="Gene3D" id="3.40.50.2300">
    <property type="match status" value="2"/>
</dbReference>
<gene>
    <name evidence="5" type="ORF">EXE59_07090</name>
</gene>
<organism evidence="5 6">
    <name type="scientific">Nocardioides eburneiflavus</name>
    <dbReference type="NCBI Taxonomy" id="2518372"/>
    <lineage>
        <taxon>Bacteria</taxon>
        <taxon>Bacillati</taxon>
        <taxon>Actinomycetota</taxon>
        <taxon>Actinomycetes</taxon>
        <taxon>Propionibacteriales</taxon>
        <taxon>Nocardioidaceae</taxon>
        <taxon>Nocardioides</taxon>
    </lineage>
</organism>
<evidence type="ECO:0000256" key="1">
    <source>
        <dbReference type="ARBA" id="ARBA00023015"/>
    </source>
</evidence>
<name>A0A4Z1CJ86_9ACTN</name>
<dbReference type="Proteomes" id="UP000297496">
    <property type="component" value="Unassembled WGS sequence"/>
</dbReference>
<dbReference type="Pfam" id="PF00356">
    <property type="entry name" value="LacI"/>
    <property type="match status" value="1"/>
</dbReference>
<dbReference type="PROSITE" id="PS50932">
    <property type="entry name" value="HTH_LACI_2"/>
    <property type="match status" value="1"/>
</dbReference>
<dbReference type="InterPro" id="IPR046335">
    <property type="entry name" value="LacI/GalR-like_sensor"/>
</dbReference>
<dbReference type="CDD" id="cd06267">
    <property type="entry name" value="PBP1_LacI_sugar_binding-like"/>
    <property type="match status" value="1"/>
</dbReference>
<comment type="caution">
    <text evidence="5">The sequence shown here is derived from an EMBL/GenBank/DDBJ whole genome shotgun (WGS) entry which is preliminary data.</text>
</comment>